<reference evidence="2 3" key="1">
    <citation type="submission" date="2020-06" db="EMBL/GenBank/DDBJ databases">
        <authorList>
            <person name="Li R."/>
            <person name="Bekaert M."/>
        </authorList>
    </citation>
    <scope>NUCLEOTIDE SEQUENCE [LARGE SCALE GENOMIC DNA]</scope>
    <source>
        <strain evidence="3">wild</strain>
    </source>
</reference>
<feature type="region of interest" description="Disordered" evidence="1">
    <location>
        <begin position="32"/>
        <end position="59"/>
    </location>
</feature>
<dbReference type="AlphaFoldDB" id="A0A6J8CGK8"/>
<dbReference type="OrthoDB" id="6213691at2759"/>
<accession>A0A6J8CGK8</accession>
<organism evidence="2 3">
    <name type="scientific">Mytilus coruscus</name>
    <name type="common">Sea mussel</name>
    <dbReference type="NCBI Taxonomy" id="42192"/>
    <lineage>
        <taxon>Eukaryota</taxon>
        <taxon>Metazoa</taxon>
        <taxon>Spiralia</taxon>
        <taxon>Lophotrochozoa</taxon>
        <taxon>Mollusca</taxon>
        <taxon>Bivalvia</taxon>
        <taxon>Autobranchia</taxon>
        <taxon>Pteriomorphia</taxon>
        <taxon>Mytilida</taxon>
        <taxon>Mytiloidea</taxon>
        <taxon>Mytilidae</taxon>
        <taxon>Mytilinae</taxon>
        <taxon>Mytilus</taxon>
    </lineage>
</organism>
<feature type="compositionally biased region" description="Polar residues" evidence="1">
    <location>
        <begin position="141"/>
        <end position="151"/>
    </location>
</feature>
<evidence type="ECO:0000313" key="2">
    <source>
        <dbReference type="EMBL" id="CAC5394402.1"/>
    </source>
</evidence>
<sequence length="163" mass="18419">MSKVEASVLSKFSAALQCSETSVEKQQCTTANLKKGNQRAEARKENRIQKTGKNTPAPWRLDRSSVKIADQRAMSLVYATGYDYQPRPAFFKAMDNEDYARKTSGTKFGEVYQRTPASILTEMSDMLRKDRPRNGNKKLTNKVQVTSEPSQKQVCTRLATMIK</sequence>
<evidence type="ECO:0000313" key="3">
    <source>
        <dbReference type="Proteomes" id="UP000507470"/>
    </source>
</evidence>
<protein>
    <submittedName>
        <fullName evidence="2">Uncharacterized protein</fullName>
    </submittedName>
</protein>
<proteinExistence type="predicted"/>
<feature type="compositionally biased region" description="Basic and acidic residues" evidence="1">
    <location>
        <begin position="38"/>
        <end position="48"/>
    </location>
</feature>
<name>A0A6J8CGK8_MYTCO</name>
<dbReference type="Proteomes" id="UP000507470">
    <property type="component" value="Unassembled WGS sequence"/>
</dbReference>
<keyword evidence="3" id="KW-1185">Reference proteome</keyword>
<gene>
    <name evidence="2" type="ORF">MCOR_29151</name>
</gene>
<feature type="region of interest" description="Disordered" evidence="1">
    <location>
        <begin position="129"/>
        <end position="151"/>
    </location>
</feature>
<dbReference type="EMBL" id="CACVKT020005282">
    <property type="protein sequence ID" value="CAC5394402.1"/>
    <property type="molecule type" value="Genomic_DNA"/>
</dbReference>
<evidence type="ECO:0000256" key="1">
    <source>
        <dbReference type="SAM" id="MobiDB-lite"/>
    </source>
</evidence>